<dbReference type="Proteomes" id="UP000229730">
    <property type="component" value="Unassembled WGS sequence"/>
</dbReference>
<dbReference type="GO" id="GO:0003984">
    <property type="term" value="F:acetolactate synthase activity"/>
    <property type="evidence" value="ECO:0007669"/>
    <property type="project" value="TreeGrafter"/>
</dbReference>
<dbReference type="PANTHER" id="PTHR18968:SF13">
    <property type="entry name" value="ACETOLACTATE SYNTHASE CATALYTIC SUBUNIT, MITOCHONDRIAL"/>
    <property type="match status" value="1"/>
</dbReference>
<dbReference type="RefSeq" id="WP_099470794.1">
    <property type="nucleotide sequence ID" value="NZ_CP041025.1"/>
</dbReference>
<comment type="caution">
    <text evidence="7">The sequence shown here is derived from an EMBL/GenBank/DDBJ whole genome shotgun (WGS) entry which is preliminary data.</text>
</comment>
<keyword evidence="8" id="KW-1185">Reference proteome</keyword>
<dbReference type="SUPFAM" id="SSF52518">
    <property type="entry name" value="Thiamin diphosphate-binding fold (THDP-binding)"/>
    <property type="match status" value="2"/>
</dbReference>
<evidence type="ECO:0000256" key="3">
    <source>
        <dbReference type="RuleBase" id="RU362132"/>
    </source>
</evidence>
<dbReference type="InterPro" id="IPR012000">
    <property type="entry name" value="Thiamin_PyroP_enz_cen_dom"/>
</dbReference>
<feature type="domain" description="Thiamine pyrophosphate enzyme N-terminal TPP-binding" evidence="6">
    <location>
        <begin position="4"/>
        <end position="119"/>
    </location>
</feature>
<dbReference type="Gene3D" id="3.40.50.1220">
    <property type="entry name" value="TPP-binding domain"/>
    <property type="match status" value="1"/>
</dbReference>
<dbReference type="InterPro" id="IPR029035">
    <property type="entry name" value="DHS-like_NAD/FAD-binding_dom"/>
</dbReference>
<evidence type="ECO:0000259" key="5">
    <source>
        <dbReference type="Pfam" id="PF02775"/>
    </source>
</evidence>
<dbReference type="OrthoDB" id="4494979at2"/>
<dbReference type="GO" id="GO:0030976">
    <property type="term" value="F:thiamine pyrophosphate binding"/>
    <property type="evidence" value="ECO:0007669"/>
    <property type="project" value="InterPro"/>
</dbReference>
<name>A0A2G4YVR5_9PROT</name>
<dbReference type="GO" id="GO:0009097">
    <property type="term" value="P:isoleucine biosynthetic process"/>
    <property type="evidence" value="ECO:0007669"/>
    <property type="project" value="TreeGrafter"/>
</dbReference>
<evidence type="ECO:0000256" key="1">
    <source>
        <dbReference type="ARBA" id="ARBA00007812"/>
    </source>
</evidence>
<feature type="domain" description="Thiamine pyrophosphate enzyme central" evidence="4">
    <location>
        <begin position="192"/>
        <end position="325"/>
    </location>
</feature>
<evidence type="ECO:0000313" key="7">
    <source>
        <dbReference type="EMBL" id="PHZ86417.1"/>
    </source>
</evidence>
<dbReference type="InterPro" id="IPR045229">
    <property type="entry name" value="TPP_enz"/>
</dbReference>
<dbReference type="PANTHER" id="PTHR18968">
    <property type="entry name" value="THIAMINE PYROPHOSPHATE ENZYMES"/>
    <property type="match status" value="1"/>
</dbReference>
<gene>
    <name evidence="7" type="ORF">CRD36_00575</name>
</gene>
<dbReference type="Gene3D" id="3.40.50.970">
    <property type="match status" value="2"/>
</dbReference>
<accession>A0A2G4YVR5</accession>
<dbReference type="InterPro" id="IPR012001">
    <property type="entry name" value="Thiamin_PyroP_enz_TPP-bd_dom"/>
</dbReference>
<feature type="domain" description="Thiamine pyrophosphate enzyme TPP-binding" evidence="5">
    <location>
        <begin position="389"/>
        <end position="536"/>
    </location>
</feature>
<proteinExistence type="inferred from homology"/>
<dbReference type="AlphaFoldDB" id="A0A2G4YVR5"/>
<dbReference type="GO" id="GO:0005948">
    <property type="term" value="C:acetolactate synthase complex"/>
    <property type="evidence" value="ECO:0007669"/>
    <property type="project" value="TreeGrafter"/>
</dbReference>
<dbReference type="InterPro" id="IPR011766">
    <property type="entry name" value="TPP_enzyme_TPP-bd"/>
</dbReference>
<evidence type="ECO:0000259" key="4">
    <source>
        <dbReference type="Pfam" id="PF00205"/>
    </source>
</evidence>
<dbReference type="SUPFAM" id="SSF52467">
    <property type="entry name" value="DHS-like NAD/FAD-binding domain"/>
    <property type="match status" value="1"/>
</dbReference>
<sequence length="577" mass="61335">MQRTGARLLRTALENLGVHHTFGIPGVHTTEIYDELNLSNQIRPMLVTHEGGASFMADAVSRTSDSIGVLVVVPAAGLTHAMSGIGEAFLDGIPLLVISGGVRTDTDHKYQLHDMDMQALMTPLTKKTFKITRHDQVMPMIYEAYACAMSGEPGPVYVELPVNIQFTKGAVTDLPAPPTLIRCAKQLAMKDIEAAAQMLQDARQVGLFLGWGAKAARADAIRIADSLAAPVATSLQGLTSFPHDHPLHCGMGYGPAAVPAAEAAFEACDVILAVGVRFGEIATASYSIPNAAKIIHIDINPDALGANYAAAIGIEADAAVALKALADALPAQAASPQDTPMMRLIADQEAAYRQEWRDHASDGKVNPCLFFDGLDKALASDAIVLADDGNHTFLAAELMPLGGERRFISPTDFNCMGYCVPAAIAAKLENREAQVVGIVGDGAFLMTAMEILTASADGLGVIYFIFADGELSQIAQAQEIPYNRKACTVLPRLKYAPFAESVGAAYVNMATNADIDSSLSRAFAAAAKGQPVVVEVAIDYNKKTRFTKGAIKANLDRFDFGTKMRFIGRALTRKVTG</sequence>
<reference evidence="7 8" key="1">
    <citation type="submission" date="2017-10" db="EMBL/GenBank/DDBJ databases">
        <title>Frigbacter circumglobatus gen. nov. sp. nov., isolated from sediment cultured in situ.</title>
        <authorList>
            <person name="Zhao Z."/>
        </authorList>
    </citation>
    <scope>NUCLEOTIDE SEQUENCE [LARGE SCALE GENOMIC DNA]</scope>
    <source>
        <strain evidence="7 8">ZYL</strain>
    </source>
</reference>
<dbReference type="FunFam" id="3.40.50.970:FF:000007">
    <property type="entry name" value="Acetolactate synthase"/>
    <property type="match status" value="1"/>
</dbReference>
<dbReference type="GO" id="GO:0000287">
    <property type="term" value="F:magnesium ion binding"/>
    <property type="evidence" value="ECO:0007669"/>
    <property type="project" value="InterPro"/>
</dbReference>
<keyword evidence="2 3" id="KW-0786">Thiamine pyrophosphate</keyword>
<evidence type="ECO:0000313" key="8">
    <source>
        <dbReference type="Proteomes" id="UP000229730"/>
    </source>
</evidence>
<evidence type="ECO:0000259" key="6">
    <source>
        <dbReference type="Pfam" id="PF02776"/>
    </source>
</evidence>
<comment type="similarity">
    <text evidence="1 3">Belongs to the TPP enzyme family.</text>
</comment>
<dbReference type="Pfam" id="PF02776">
    <property type="entry name" value="TPP_enzyme_N"/>
    <property type="match status" value="1"/>
</dbReference>
<dbReference type="InterPro" id="IPR029061">
    <property type="entry name" value="THDP-binding"/>
</dbReference>
<dbReference type="Pfam" id="PF02775">
    <property type="entry name" value="TPP_enzyme_C"/>
    <property type="match status" value="1"/>
</dbReference>
<dbReference type="Pfam" id="PF00205">
    <property type="entry name" value="TPP_enzyme_M"/>
    <property type="match status" value="1"/>
</dbReference>
<organism evidence="7 8">
    <name type="scientific">Paremcibacter congregatus</name>
    <dbReference type="NCBI Taxonomy" id="2043170"/>
    <lineage>
        <taxon>Bacteria</taxon>
        <taxon>Pseudomonadati</taxon>
        <taxon>Pseudomonadota</taxon>
        <taxon>Alphaproteobacteria</taxon>
        <taxon>Emcibacterales</taxon>
        <taxon>Emcibacteraceae</taxon>
        <taxon>Paremcibacter</taxon>
    </lineage>
</organism>
<dbReference type="EMBL" id="PDEM01000007">
    <property type="protein sequence ID" value="PHZ86417.1"/>
    <property type="molecule type" value="Genomic_DNA"/>
</dbReference>
<dbReference type="CDD" id="cd00568">
    <property type="entry name" value="TPP_enzymes"/>
    <property type="match status" value="1"/>
</dbReference>
<dbReference type="CDD" id="cd07035">
    <property type="entry name" value="TPP_PYR_POX_like"/>
    <property type="match status" value="1"/>
</dbReference>
<evidence type="ECO:0000256" key="2">
    <source>
        <dbReference type="ARBA" id="ARBA00023052"/>
    </source>
</evidence>
<protein>
    <submittedName>
        <fullName evidence="7">Acetolactate synthase large subunit</fullName>
    </submittedName>
</protein>
<dbReference type="GO" id="GO:0050660">
    <property type="term" value="F:flavin adenine dinucleotide binding"/>
    <property type="evidence" value="ECO:0007669"/>
    <property type="project" value="TreeGrafter"/>
</dbReference>
<dbReference type="InParanoid" id="A0A2G4YVR5"/>
<dbReference type="GO" id="GO:0009099">
    <property type="term" value="P:L-valine biosynthetic process"/>
    <property type="evidence" value="ECO:0007669"/>
    <property type="project" value="TreeGrafter"/>
</dbReference>